<dbReference type="Ensembl" id="ENSACLT00000075441.1">
    <property type="protein sequence ID" value="ENSACLP00000056203.1"/>
    <property type="gene ID" value="ENSACLG00000026470.2"/>
</dbReference>
<keyword evidence="6" id="KW-0325">Glycoprotein</keyword>
<name>A0AAX7TGS3_ASTCA</name>
<feature type="transmembrane region" description="Helical" evidence="8">
    <location>
        <begin position="430"/>
        <end position="459"/>
    </location>
</feature>
<evidence type="ECO:0000313" key="11">
    <source>
        <dbReference type="Proteomes" id="UP000265100"/>
    </source>
</evidence>
<dbReference type="PANTHER" id="PTHR22730">
    <property type="entry name" value="PROMININ PROM PROTEIN"/>
    <property type="match status" value="1"/>
</dbReference>
<protein>
    <recommendedName>
        <fullName evidence="12">Prominin 1 b</fullName>
    </recommendedName>
</protein>
<dbReference type="GO" id="GO:0071914">
    <property type="term" value="C:prominosome"/>
    <property type="evidence" value="ECO:0007669"/>
    <property type="project" value="TreeGrafter"/>
</dbReference>
<dbReference type="GO" id="GO:0015485">
    <property type="term" value="F:cholesterol binding"/>
    <property type="evidence" value="ECO:0007669"/>
    <property type="project" value="TreeGrafter"/>
</dbReference>
<keyword evidence="5 8" id="KW-0472">Membrane</keyword>
<feature type="region of interest" description="Disordered" evidence="7">
    <location>
        <begin position="22"/>
        <end position="45"/>
    </location>
</feature>
<evidence type="ECO:0000256" key="2">
    <source>
        <dbReference type="ARBA" id="ARBA00006058"/>
    </source>
</evidence>
<evidence type="ECO:0000256" key="7">
    <source>
        <dbReference type="SAM" id="MobiDB-lite"/>
    </source>
</evidence>
<proteinExistence type="inferred from homology"/>
<feature type="compositionally biased region" description="Basic and acidic residues" evidence="7">
    <location>
        <begin position="32"/>
        <end position="41"/>
    </location>
</feature>
<accession>A0AAX7TGS3</accession>
<keyword evidence="3 8" id="KW-0812">Transmembrane</keyword>
<feature type="transmembrane region" description="Helical" evidence="8">
    <location>
        <begin position="115"/>
        <end position="142"/>
    </location>
</feature>
<keyword evidence="4 8" id="KW-1133">Transmembrane helix</keyword>
<comment type="subcellular location">
    <subcellularLocation>
        <location evidence="1">Cell projection</location>
        <location evidence="1">Microvillus membrane</location>
        <topology evidence="1">Multi-pass membrane protein</topology>
    </subcellularLocation>
</comment>
<organism evidence="10 11">
    <name type="scientific">Astatotilapia calliptera</name>
    <name type="common">Eastern happy</name>
    <name type="synonym">Chromis callipterus</name>
    <dbReference type="NCBI Taxonomy" id="8154"/>
    <lineage>
        <taxon>Eukaryota</taxon>
        <taxon>Metazoa</taxon>
        <taxon>Chordata</taxon>
        <taxon>Craniata</taxon>
        <taxon>Vertebrata</taxon>
        <taxon>Euteleostomi</taxon>
        <taxon>Actinopterygii</taxon>
        <taxon>Neopterygii</taxon>
        <taxon>Teleostei</taxon>
        <taxon>Neoteleostei</taxon>
        <taxon>Acanthomorphata</taxon>
        <taxon>Ovalentaria</taxon>
        <taxon>Cichlomorphae</taxon>
        <taxon>Cichliformes</taxon>
        <taxon>Cichlidae</taxon>
        <taxon>African cichlids</taxon>
        <taxon>Pseudocrenilabrinae</taxon>
        <taxon>Haplochromini</taxon>
        <taxon>Astatotilapia</taxon>
    </lineage>
</organism>
<feature type="transmembrane region" description="Helical" evidence="8">
    <location>
        <begin position="480"/>
        <end position="505"/>
    </location>
</feature>
<dbReference type="GeneTree" id="ENSGT00530000063586"/>
<reference evidence="11" key="2">
    <citation type="submission" date="2023-03" db="EMBL/GenBank/DDBJ databases">
        <authorList>
            <consortium name="Wellcome Sanger Institute Data Sharing"/>
        </authorList>
    </citation>
    <scope>NUCLEOTIDE SEQUENCE [LARGE SCALE GENOMIC DNA]</scope>
</reference>
<keyword evidence="11" id="KW-1185">Reference proteome</keyword>
<comment type="similarity">
    <text evidence="2">Belongs to the prominin family.</text>
</comment>
<reference evidence="10" key="3">
    <citation type="submission" date="2025-08" db="UniProtKB">
        <authorList>
            <consortium name="Ensembl"/>
        </authorList>
    </citation>
    <scope>IDENTIFICATION</scope>
</reference>
<evidence type="ECO:0000256" key="9">
    <source>
        <dbReference type="SAM" id="SignalP"/>
    </source>
</evidence>
<feature type="signal peptide" evidence="9">
    <location>
        <begin position="1"/>
        <end position="18"/>
    </location>
</feature>
<sequence length="764" mass="84827">MLWTRWLVLLLCWGATGSEEQADERGAVPAEVRSDSRRERSPPPVEPLDFGFVPAAVYDTHAYYEPGSMGILFHMVHAFLYIIQPNPFPKGEITDTSPPPENVVLLLQWIQYESGFLICATFGVVFVVLIPVIAMCFCMCRCCDNCGGEMHQRQRKNADCHRGFYTASVGVLIALAANHNISSQVKSTRRLINTNMRDLKTFANNTPAQVDYLTAQYTTAKNKVLSDLDNIGPLLGGRIHIQLEKSVIPSLDTALRMAGAMRETKEALENVSSSLEVLQDGVGKLQASLSGERASLSNTLSDPACTNGAVSHTCNTIRSTLSQLGINADFSKIPDVNHALANVNTVLKTDLSNIVQKGYASFNDTPRLVKEQTKNIVAGVKGMLDKIGAEITGFSKMFPVEASLANFTIFLNERHKAIESYYPQIDQMDFYRWIACVAVLCMVVLVMAFNILGLLCGNCGYDKQASPTTRGCLSNTGGNLLMAGVGFSFIFAWVLMVIVTTLFVVGGNVEKLICEPLANRQLFKIIDTPFLVHPEKRNFLPGMLFQNPNIDLTLVMNPFFYTVFVMIMVLSHRECYDNNGLYHALQLETMFNINSFLNRTVYNRDLAKVFDSVQVDLQGITLLEQAGRDNLINFANSGIGQIDFQVYLTEVSCPRGALENALRGHASSIRFIHREQVVPLEQAMRSASMCVFILQLTTEVAQCKPISNIVDSMEIVGCSFIIDSLNTFWFGLGSCCILLIPSIIFSVKLAKYYRRMDTEDVFEE</sequence>
<evidence type="ECO:0008006" key="12">
    <source>
        <dbReference type="Google" id="ProtNLM"/>
    </source>
</evidence>
<reference evidence="10" key="4">
    <citation type="submission" date="2025-09" db="UniProtKB">
        <authorList>
            <consortium name="Ensembl"/>
        </authorList>
    </citation>
    <scope>IDENTIFICATION</scope>
</reference>
<evidence type="ECO:0000256" key="8">
    <source>
        <dbReference type="SAM" id="Phobius"/>
    </source>
</evidence>
<evidence type="ECO:0000313" key="10">
    <source>
        <dbReference type="Ensembl" id="ENSACLP00000056203.1"/>
    </source>
</evidence>
<reference evidence="10 11" key="1">
    <citation type="submission" date="2018-05" db="EMBL/GenBank/DDBJ databases">
        <authorList>
            <person name="Datahose"/>
        </authorList>
    </citation>
    <scope>NUCLEOTIDE SEQUENCE</scope>
</reference>
<evidence type="ECO:0000256" key="5">
    <source>
        <dbReference type="ARBA" id="ARBA00023136"/>
    </source>
</evidence>
<dbReference type="InterPro" id="IPR008795">
    <property type="entry name" value="Prominin"/>
</dbReference>
<evidence type="ECO:0000256" key="3">
    <source>
        <dbReference type="ARBA" id="ARBA00022692"/>
    </source>
</evidence>
<dbReference type="GO" id="GO:0031528">
    <property type="term" value="C:microvillus membrane"/>
    <property type="evidence" value="ECO:0007669"/>
    <property type="project" value="UniProtKB-SubCell"/>
</dbReference>
<dbReference type="GO" id="GO:0005929">
    <property type="term" value="C:cilium"/>
    <property type="evidence" value="ECO:0007669"/>
    <property type="project" value="TreeGrafter"/>
</dbReference>
<feature type="transmembrane region" description="Helical" evidence="8">
    <location>
        <begin position="728"/>
        <end position="747"/>
    </location>
</feature>
<dbReference type="AlphaFoldDB" id="A0AAX7TGS3"/>
<dbReference type="GO" id="GO:0016324">
    <property type="term" value="C:apical plasma membrane"/>
    <property type="evidence" value="ECO:0007669"/>
    <property type="project" value="TreeGrafter"/>
</dbReference>
<evidence type="ECO:0000256" key="4">
    <source>
        <dbReference type="ARBA" id="ARBA00022989"/>
    </source>
</evidence>
<evidence type="ECO:0000256" key="6">
    <source>
        <dbReference type="ARBA" id="ARBA00023180"/>
    </source>
</evidence>
<dbReference type="Proteomes" id="UP000265100">
    <property type="component" value="Chromosome 6"/>
</dbReference>
<feature type="chain" id="PRO_5044268206" description="Prominin 1 b" evidence="9">
    <location>
        <begin position="19"/>
        <end position="764"/>
    </location>
</feature>
<evidence type="ECO:0000256" key="1">
    <source>
        <dbReference type="ARBA" id="ARBA00004475"/>
    </source>
</evidence>
<dbReference type="GO" id="GO:0009986">
    <property type="term" value="C:cell surface"/>
    <property type="evidence" value="ECO:0007669"/>
    <property type="project" value="TreeGrafter"/>
</dbReference>
<dbReference type="PANTHER" id="PTHR22730:SF8">
    <property type="entry name" value="PROMININ-1 ISOFORM X1"/>
    <property type="match status" value="1"/>
</dbReference>
<dbReference type="Pfam" id="PF05478">
    <property type="entry name" value="Prominin"/>
    <property type="match status" value="2"/>
</dbReference>
<keyword evidence="9" id="KW-0732">Signal</keyword>